<evidence type="ECO:0000313" key="9">
    <source>
        <dbReference type="Proteomes" id="UP001165422"/>
    </source>
</evidence>
<proteinExistence type="inferred from homology"/>
<reference evidence="8" key="1">
    <citation type="submission" date="2021-11" db="EMBL/GenBank/DDBJ databases">
        <authorList>
            <person name="Qingchun L."/>
            <person name="Dong Z."/>
            <person name="Zongwei Q."/>
            <person name="Jia Z."/>
            <person name="Duotao L."/>
        </authorList>
    </citation>
    <scope>NUCLEOTIDE SEQUENCE</scope>
    <source>
        <strain evidence="8">WLY-B-L2</strain>
    </source>
</reference>
<evidence type="ECO:0000259" key="6">
    <source>
        <dbReference type="Pfam" id="PF00389"/>
    </source>
</evidence>
<dbReference type="PANTHER" id="PTHR42789">
    <property type="entry name" value="D-ISOMER SPECIFIC 2-HYDROXYACID DEHYDROGENASE FAMILY PROTEIN (AFU_ORTHOLOGUE AFUA_6G10090)"/>
    <property type="match status" value="1"/>
</dbReference>
<dbReference type="InterPro" id="IPR029752">
    <property type="entry name" value="D-isomer_DH_CS1"/>
</dbReference>
<evidence type="ECO:0000256" key="5">
    <source>
        <dbReference type="RuleBase" id="RU003719"/>
    </source>
</evidence>
<keyword evidence="9" id="KW-1185">Reference proteome</keyword>
<dbReference type="InterPro" id="IPR029753">
    <property type="entry name" value="D-isomer_DH_CS"/>
</dbReference>
<protein>
    <submittedName>
        <fullName evidence="8">Hydroxyacid dehydrogenase</fullName>
    </submittedName>
</protein>
<name>A0ABS8N9D6_9CLOT</name>
<dbReference type="PROSITE" id="PS00671">
    <property type="entry name" value="D_2_HYDROXYACID_DH_3"/>
    <property type="match status" value="1"/>
</dbReference>
<gene>
    <name evidence="8" type="ORF">LN736_12875</name>
</gene>
<keyword evidence="3 5" id="KW-0560">Oxidoreductase</keyword>
<comment type="caution">
    <text evidence="8">The sequence shown here is derived from an EMBL/GenBank/DDBJ whole genome shotgun (WGS) entry which is preliminary data.</text>
</comment>
<dbReference type="SUPFAM" id="SSF51735">
    <property type="entry name" value="NAD(P)-binding Rossmann-fold domains"/>
    <property type="match status" value="1"/>
</dbReference>
<feature type="domain" description="D-isomer specific 2-hydroxyacid dehydrogenase catalytic" evidence="6">
    <location>
        <begin position="4"/>
        <end position="312"/>
    </location>
</feature>
<organism evidence="8 9">
    <name type="scientific">Clostridium aromativorans</name>
    <dbReference type="NCBI Taxonomy" id="2836848"/>
    <lineage>
        <taxon>Bacteria</taxon>
        <taxon>Bacillati</taxon>
        <taxon>Bacillota</taxon>
        <taxon>Clostridia</taxon>
        <taxon>Eubacteriales</taxon>
        <taxon>Clostridiaceae</taxon>
        <taxon>Clostridium</taxon>
    </lineage>
</organism>
<dbReference type="Proteomes" id="UP001165422">
    <property type="component" value="Unassembled WGS sequence"/>
</dbReference>
<evidence type="ECO:0000256" key="1">
    <source>
        <dbReference type="ARBA" id="ARBA00005854"/>
    </source>
</evidence>
<keyword evidence="2" id="KW-0028">Amino-acid biosynthesis</keyword>
<evidence type="ECO:0000256" key="4">
    <source>
        <dbReference type="ARBA" id="ARBA00023027"/>
    </source>
</evidence>
<accession>A0ABS8N9D6</accession>
<dbReference type="Gene3D" id="3.40.50.720">
    <property type="entry name" value="NAD(P)-binding Rossmann-like Domain"/>
    <property type="match status" value="2"/>
</dbReference>
<dbReference type="PANTHER" id="PTHR42789:SF1">
    <property type="entry name" value="D-ISOMER SPECIFIC 2-HYDROXYACID DEHYDROGENASE FAMILY PROTEIN (AFU_ORTHOLOGUE AFUA_6G10090)"/>
    <property type="match status" value="1"/>
</dbReference>
<comment type="similarity">
    <text evidence="1 5">Belongs to the D-isomer specific 2-hydroxyacid dehydrogenase family.</text>
</comment>
<dbReference type="Pfam" id="PF02826">
    <property type="entry name" value="2-Hacid_dh_C"/>
    <property type="match status" value="1"/>
</dbReference>
<evidence type="ECO:0000313" key="8">
    <source>
        <dbReference type="EMBL" id="MCC9295754.1"/>
    </source>
</evidence>
<dbReference type="InterPro" id="IPR050857">
    <property type="entry name" value="D-2-hydroxyacid_DH"/>
</dbReference>
<dbReference type="InterPro" id="IPR006139">
    <property type="entry name" value="D-isomer_2_OHA_DH_cat_dom"/>
</dbReference>
<dbReference type="PROSITE" id="PS00065">
    <property type="entry name" value="D_2_HYDROXYACID_DH_1"/>
    <property type="match status" value="1"/>
</dbReference>
<keyword evidence="4" id="KW-0520">NAD</keyword>
<dbReference type="Pfam" id="PF00389">
    <property type="entry name" value="2-Hacid_dh"/>
    <property type="match status" value="1"/>
</dbReference>
<dbReference type="EMBL" id="JAJJPB010000017">
    <property type="protein sequence ID" value="MCC9295754.1"/>
    <property type="molecule type" value="Genomic_DNA"/>
</dbReference>
<evidence type="ECO:0000256" key="2">
    <source>
        <dbReference type="ARBA" id="ARBA00022605"/>
    </source>
</evidence>
<dbReference type="SUPFAM" id="SSF52283">
    <property type="entry name" value="Formate/glycerate dehydrogenase catalytic domain-like"/>
    <property type="match status" value="1"/>
</dbReference>
<feature type="domain" description="D-isomer specific 2-hydroxyacid dehydrogenase NAD-binding" evidence="7">
    <location>
        <begin position="105"/>
        <end position="282"/>
    </location>
</feature>
<evidence type="ECO:0000259" key="7">
    <source>
        <dbReference type="Pfam" id="PF02826"/>
    </source>
</evidence>
<dbReference type="InterPro" id="IPR006140">
    <property type="entry name" value="D-isomer_DH_NAD-bd"/>
</dbReference>
<dbReference type="RefSeq" id="WP_229981672.1">
    <property type="nucleotide sequence ID" value="NZ_JAJJPB010000017.1"/>
</dbReference>
<sequence length="326" mass="36413">MKQVLLSQEIHPEGRKLLDKRFDVSTVTNPDEKTVASMAKNADAIVLRTNLKITKSIILNAPKLKIISRTGAGVDNIDIDTATKRGILVCNLPGVNNVSVCEHTISMMLCLAKQLAYMDKSVRNGNWKARRSNLSVEMDGKILGVVGLGKIGALVAKKCHNAFNMKILAFDPYLKDKFQNSEYEFVDDLKTLFRNSDFITLHCPDTPQTRGMVTEDLLYSMKKTAYLINAARGSLMDERALVKVLKEKRIAGAGIDVFTQEPPSPDNELLKLENIMLSPHSAALTKEASERMAVKAVEAVMDYFEGRQPKYIFNHDELLKRNIISE</sequence>
<evidence type="ECO:0000256" key="3">
    <source>
        <dbReference type="ARBA" id="ARBA00023002"/>
    </source>
</evidence>
<dbReference type="CDD" id="cd12173">
    <property type="entry name" value="PGDH_4"/>
    <property type="match status" value="1"/>
</dbReference>
<dbReference type="InterPro" id="IPR036291">
    <property type="entry name" value="NAD(P)-bd_dom_sf"/>
</dbReference>